<reference evidence="4" key="2">
    <citation type="submission" date="2020-11" db="EMBL/GenBank/DDBJ databases">
        <authorList>
            <person name="McCartney M.A."/>
            <person name="Auch B."/>
            <person name="Kono T."/>
            <person name="Mallez S."/>
            <person name="Becker A."/>
            <person name="Gohl D.M."/>
            <person name="Silverstein K.A.T."/>
            <person name="Koren S."/>
            <person name="Bechman K.B."/>
            <person name="Herman A."/>
            <person name="Abrahante J.E."/>
            <person name="Garbe J."/>
        </authorList>
    </citation>
    <scope>NUCLEOTIDE SEQUENCE</scope>
    <source>
        <strain evidence="4">Duluth1</strain>
        <tissue evidence="4">Whole animal</tissue>
    </source>
</reference>
<feature type="chain" id="PRO_5039438202" evidence="3">
    <location>
        <begin position="19"/>
        <end position="306"/>
    </location>
</feature>
<comment type="caution">
    <text evidence="4">The sequence shown here is derived from an EMBL/GenBank/DDBJ whole genome shotgun (WGS) entry which is preliminary data.</text>
</comment>
<evidence type="ECO:0000256" key="1">
    <source>
        <dbReference type="SAM" id="MobiDB-lite"/>
    </source>
</evidence>
<evidence type="ECO:0000256" key="2">
    <source>
        <dbReference type="SAM" id="Phobius"/>
    </source>
</evidence>
<keyword evidence="2" id="KW-1133">Transmembrane helix</keyword>
<feature type="signal peptide" evidence="3">
    <location>
        <begin position="1"/>
        <end position="18"/>
    </location>
</feature>
<keyword evidence="3" id="KW-0732">Signal</keyword>
<keyword evidence="2" id="KW-0812">Transmembrane</keyword>
<feature type="region of interest" description="Disordered" evidence="1">
    <location>
        <begin position="253"/>
        <end position="290"/>
    </location>
</feature>
<keyword evidence="5" id="KW-1185">Reference proteome</keyword>
<gene>
    <name evidence="4" type="ORF">DPMN_117995</name>
</gene>
<evidence type="ECO:0000256" key="3">
    <source>
        <dbReference type="SAM" id="SignalP"/>
    </source>
</evidence>
<name>A0A9D4GJC7_DREPO</name>
<dbReference type="EMBL" id="JAIWYP010000005">
    <property type="protein sequence ID" value="KAH3816479.1"/>
    <property type="molecule type" value="Genomic_DNA"/>
</dbReference>
<accession>A0A9D4GJC7</accession>
<protein>
    <submittedName>
        <fullName evidence="4">Uncharacterized protein</fullName>
    </submittedName>
</protein>
<evidence type="ECO:0000313" key="5">
    <source>
        <dbReference type="Proteomes" id="UP000828390"/>
    </source>
</evidence>
<sequence>MKEIYMIVVVLVLPSAHSDNTTSSLHVCVESGHGIICTKRILNSTQKTCLWFCWPTEIGLDNNKDNFVSECSLQSPDQCCVSTPFPPTTTNHNITTAQTHSSQATVQGQQTSVSLGITIGLVCVGFAVGGLVSCLLCACLPNLYKSTPFMSLRTKKQVDSGVTPSATQETKKAELEGQWPKNDQQVSHVCDGMNISLSNERQRVLRKKSKEINSLDNTNSITSPVYNEISDESIQSFAVKDHNDAYQTLKARRSENSYQYLEKPDNSVNNSSPDGQGELGEDGDESAKHTYYTLNPFNVCSDVNPK</sequence>
<feature type="transmembrane region" description="Helical" evidence="2">
    <location>
        <begin position="115"/>
        <end position="144"/>
    </location>
</feature>
<keyword evidence="2" id="KW-0472">Membrane</keyword>
<dbReference type="Proteomes" id="UP000828390">
    <property type="component" value="Unassembled WGS sequence"/>
</dbReference>
<organism evidence="4 5">
    <name type="scientific">Dreissena polymorpha</name>
    <name type="common">Zebra mussel</name>
    <name type="synonym">Mytilus polymorpha</name>
    <dbReference type="NCBI Taxonomy" id="45954"/>
    <lineage>
        <taxon>Eukaryota</taxon>
        <taxon>Metazoa</taxon>
        <taxon>Spiralia</taxon>
        <taxon>Lophotrochozoa</taxon>
        <taxon>Mollusca</taxon>
        <taxon>Bivalvia</taxon>
        <taxon>Autobranchia</taxon>
        <taxon>Heteroconchia</taxon>
        <taxon>Euheterodonta</taxon>
        <taxon>Imparidentia</taxon>
        <taxon>Neoheterodontei</taxon>
        <taxon>Myida</taxon>
        <taxon>Dreissenoidea</taxon>
        <taxon>Dreissenidae</taxon>
        <taxon>Dreissena</taxon>
    </lineage>
</organism>
<proteinExistence type="predicted"/>
<reference evidence="4" key="1">
    <citation type="journal article" date="2019" name="bioRxiv">
        <title>The Genome of the Zebra Mussel, Dreissena polymorpha: A Resource for Invasive Species Research.</title>
        <authorList>
            <person name="McCartney M.A."/>
            <person name="Auch B."/>
            <person name="Kono T."/>
            <person name="Mallez S."/>
            <person name="Zhang Y."/>
            <person name="Obille A."/>
            <person name="Becker A."/>
            <person name="Abrahante J.E."/>
            <person name="Garbe J."/>
            <person name="Badalamenti J.P."/>
            <person name="Herman A."/>
            <person name="Mangelson H."/>
            <person name="Liachko I."/>
            <person name="Sullivan S."/>
            <person name="Sone E.D."/>
            <person name="Koren S."/>
            <person name="Silverstein K.A.T."/>
            <person name="Beckman K.B."/>
            <person name="Gohl D.M."/>
        </authorList>
    </citation>
    <scope>NUCLEOTIDE SEQUENCE</scope>
    <source>
        <strain evidence="4">Duluth1</strain>
        <tissue evidence="4">Whole animal</tissue>
    </source>
</reference>
<dbReference type="AlphaFoldDB" id="A0A9D4GJC7"/>
<evidence type="ECO:0000313" key="4">
    <source>
        <dbReference type="EMBL" id="KAH3816479.1"/>
    </source>
</evidence>